<keyword evidence="4" id="KW-1185">Reference proteome</keyword>
<dbReference type="PANTHER" id="PTHR24043:SF8">
    <property type="entry name" value="EGF-LIKE DOMAIN-CONTAINING PROTEIN"/>
    <property type="match status" value="1"/>
</dbReference>
<feature type="transmembrane region" description="Helical" evidence="2">
    <location>
        <begin position="521"/>
        <end position="542"/>
    </location>
</feature>
<keyword evidence="3" id="KW-0732">Signal</keyword>
<protein>
    <submittedName>
        <fullName evidence="5">Uncharacterized protein LOC106062654</fullName>
    </submittedName>
</protein>
<dbReference type="GeneID" id="106062654"/>
<keyword evidence="2" id="KW-1133">Transmembrane helix</keyword>
<dbReference type="AlphaFoldDB" id="A0A9W3ACR8"/>
<feature type="signal peptide" evidence="3">
    <location>
        <begin position="1"/>
        <end position="25"/>
    </location>
</feature>
<dbReference type="Proteomes" id="UP001165740">
    <property type="component" value="Chromosome 5"/>
</dbReference>
<keyword evidence="1" id="KW-0245">EGF-like domain</keyword>
<evidence type="ECO:0000313" key="4">
    <source>
        <dbReference type="Proteomes" id="UP001165740"/>
    </source>
</evidence>
<proteinExistence type="predicted"/>
<evidence type="ECO:0000256" key="2">
    <source>
        <dbReference type="SAM" id="Phobius"/>
    </source>
</evidence>
<evidence type="ECO:0000256" key="3">
    <source>
        <dbReference type="SAM" id="SignalP"/>
    </source>
</evidence>
<dbReference type="RefSeq" id="XP_055885067.1">
    <property type="nucleotide sequence ID" value="XM_056029092.1"/>
</dbReference>
<dbReference type="GO" id="GO:0005044">
    <property type="term" value="F:scavenger receptor activity"/>
    <property type="evidence" value="ECO:0007669"/>
    <property type="project" value="InterPro"/>
</dbReference>
<reference evidence="5" key="1">
    <citation type="submission" date="2025-08" db="UniProtKB">
        <authorList>
            <consortium name="RefSeq"/>
        </authorList>
    </citation>
    <scope>IDENTIFICATION</scope>
</reference>
<gene>
    <name evidence="5" type="primary">LOC106062654</name>
</gene>
<dbReference type="InterPro" id="IPR042635">
    <property type="entry name" value="MEGF10/SREC1/2-like"/>
</dbReference>
<sequence>MYNCLLVCIVVSSAVLDSYQQAAQACEDGWFGPECQYKCRCQQACSPEGECPGQCDVGWFGYKCQYNLVKYTAITRQSQDDLTFALNDNNENTCVAIGNQSIVINLMTNSYSPWIRLHTQDIDLLYALKLTFIDTDNQTAVLTSKEKYIIKDNVVDIHIAIQKFYVRRIILEGEAIQRMCSLWIIKGQNVATKQSVYYSTSDIVGIDTSLPKSLQATDEVNTCNRNDNGVVGATWQLVLKTPFVIKQLDINVNDTVGDFRYFRTKQFDNFNDLYSAYTSPIQPSSNYYGLVFSYTRPTKVFTFSVINSGTNTSLTLLLCEVYAYADCFEGTWGVQCQYPCNKSCSDMCRFDDGLCNDGCFGYSDPPRCSKACESGTWGLNCAKKCSSKCFYSSCDRITGACDIGCHGYSNPPDCTLACGHGTWGINCTKTCSNYCFNSSCDRITGVCDKGCLGYSDHPDCTIACTAGSWGVNCTNKCSDSCVELSCDSKTGFCDRGCNGSDGSSSCNLKFKNSESVSQQTIIASAVSASAVLIAIIICIIVLKVRGALCFRKVSRTPEPTVKPEENFDNAGYIDIDDYRLANGSHIYDKLAKPTFKEFSYG</sequence>
<keyword evidence="2" id="KW-0472">Membrane</keyword>
<dbReference type="OrthoDB" id="6156466at2759"/>
<evidence type="ECO:0000256" key="1">
    <source>
        <dbReference type="ARBA" id="ARBA00022536"/>
    </source>
</evidence>
<name>A0A9W3ACR8_BIOGL</name>
<dbReference type="PANTHER" id="PTHR24043">
    <property type="entry name" value="SCAVENGER RECEPTOR CLASS F"/>
    <property type="match status" value="1"/>
</dbReference>
<accession>A0A9W3ACR8</accession>
<evidence type="ECO:0000313" key="5">
    <source>
        <dbReference type="RefSeq" id="XP_055885067.1"/>
    </source>
</evidence>
<organism evidence="4 5">
    <name type="scientific">Biomphalaria glabrata</name>
    <name type="common">Bloodfluke planorb</name>
    <name type="synonym">Freshwater snail</name>
    <dbReference type="NCBI Taxonomy" id="6526"/>
    <lineage>
        <taxon>Eukaryota</taxon>
        <taxon>Metazoa</taxon>
        <taxon>Spiralia</taxon>
        <taxon>Lophotrochozoa</taxon>
        <taxon>Mollusca</taxon>
        <taxon>Gastropoda</taxon>
        <taxon>Heterobranchia</taxon>
        <taxon>Euthyneura</taxon>
        <taxon>Panpulmonata</taxon>
        <taxon>Hygrophila</taxon>
        <taxon>Lymnaeoidea</taxon>
        <taxon>Planorbidae</taxon>
        <taxon>Biomphalaria</taxon>
    </lineage>
</organism>
<keyword evidence="2" id="KW-0812">Transmembrane</keyword>
<dbReference type="Gene3D" id="2.170.300.10">
    <property type="entry name" value="Tie2 ligand-binding domain superfamily"/>
    <property type="match status" value="1"/>
</dbReference>
<feature type="chain" id="PRO_5040751182" evidence="3">
    <location>
        <begin position="26"/>
        <end position="601"/>
    </location>
</feature>